<dbReference type="Gene3D" id="2.70.50.70">
    <property type="match status" value="1"/>
</dbReference>
<evidence type="ECO:0000256" key="6">
    <source>
        <dbReference type="ARBA" id="ARBA00023157"/>
    </source>
</evidence>
<dbReference type="AlphaFoldDB" id="A0A0P7BDE8"/>
<dbReference type="OrthoDB" id="3496539at2759"/>
<protein>
    <recommendedName>
        <fullName evidence="11">lytic cellulose monooxygenase (C4-dehydrogenating)</fullName>
        <ecNumber evidence="11">1.14.99.56</ecNumber>
    </recommendedName>
</protein>
<evidence type="ECO:0000256" key="7">
    <source>
        <dbReference type="ARBA" id="ARBA00023277"/>
    </source>
</evidence>
<evidence type="ECO:0000256" key="11">
    <source>
        <dbReference type="ARBA" id="ARBA00047174"/>
    </source>
</evidence>
<evidence type="ECO:0000256" key="8">
    <source>
        <dbReference type="ARBA" id="ARBA00023326"/>
    </source>
</evidence>
<evidence type="ECO:0000313" key="13">
    <source>
        <dbReference type="EMBL" id="KPM38462.1"/>
    </source>
</evidence>
<keyword evidence="4" id="KW-0732">Signal</keyword>
<organism evidence="13 14">
    <name type="scientific">Neonectria ditissima</name>
    <dbReference type="NCBI Taxonomy" id="78410"/>
    <lineage>
        <taxon>Eukaryota</taxon>
        <taxon>Fungi</taxon>
        <taxon>Dikarya</taxon>
        <taxon>Ascomycota</taxon>
        <taxon>Pezizomycotina</taxon>
        <taxon>Sordariomycetes</taxon>
        <taxon>Hypocreomycetidae</taxon>
        <taxon>Hypocreales</taxon>
        <taxon>Nectriaceae</taxon>
        <taxon>Neonectria</taxon>
    </lineage>
</organism>
<dbReference type="GO" id="GO:0030245">
    <property type="term" value="P:cellulose catabolic process"/>
    <property type="evidence" value="ECO:0007669"/>
    <property type="project" value="UniProtKB-KW"/>
</dbReference>
<comment type="caution">
    <text evidence="13">The sequence shown here is derived from an EMBL/GenBank/DDBJ whole genome shotgun (WGS) entry which is preliminary data.</text>
</comment>
<evidence type="ECO:0000256" key="9">
    <source>
        <dbReference type="ARBA" id="ARBA00044502"/>
    </source>
</evidence>
<dbReference type="InterPro" id="IPR005103">
    <property type="entry name" value="AA9_LPMO"/>
</dbReference>
<reference evidence="13 14" key="1">
    <citation type="submission" date="2015-09" db="EMBL/GenBank/DDBJ databases">
        <title>Draft genome of a European isolate of the apple canker pathogen Neonectria ditissima.</title>
        <authorList>
            <person name="Gomez-Cortecero A."/>
            <person name="Harrison R.J."/>
            <person name="Armitage A.D."/>
        </authorList>
    </citation>
    <scope>NUCLEOTIDE SEQUENCE [LARGE SCALE GENOMIC DNA]</scope>
    <source>
        <strain evidence="13 14">R09/05</strain>
    </source>
</reference>
<feature type="domain" description="Auxiliary Activity family 9 catalytic" evidence="12">
    <location>
        <begin position="9"/>
        <end position="197"/>
    </location>
</feature>
<evidence type="ECO:0000259" key="12">
    <source>
        <dbReference type="Pfam" id="PF03443"/>
    </source>
</evidence>
<dbReference type="Proteomes" id="UP000050424">
    <property type="component" value="Unassembled WGS sequence"/>
</dbReference>
<dbReference type="Pfam" id="PF03443">
    <property type="entry name" value="AA9"/>
    <property type="match status" value="1"/>
</dbReference>
<keyword evidence="3" id="KW-0964">Secreted</keyword>
<keyword evidence="8" id="KW-0624">Polysaccharide degradation</keyword>
<evidence type="ECO:0000256" key="1">
    <source>
        <dbReference type="ARBA" id="ARBA00001973"/>
    </source>
</evidence>
<name>A0A0P7BDE8_9HYPO</name>
<dbReference type="EC" id="1.14.99.56" evidence="11"/>
<comment type="similarity">
    <text evidence="9">Belongs to the polysaccharide monooxygenase AA9 family.</text>
</comment>
<keyword evidence="5" id="KW-0136">Cellulose degradation</keyword>
<sequence length="221" mass="23810">MAVSMASAHYTFSGLLINGELVGDEWQYVREHTRGYMPTFREEAATSKDFRCNLGASSGTYTGVYTVKAGDVVGLRQAFGAGGIEHPGPTQVYLSRAPDSVKDYDGSGDWIKCVWGENHISFTVGDTIPDGEYLLRGEHTALHGAHEGKAEFYYACAHIKVEGSTAASLPSESSTKIPGVYAVDDKAINFSIWGDSAEYDYVPGIKVSNGGQLSSITLYTI</sequence>
<comment type="subcellular location">
    <subcellularLocation>
        <location evidence="2">Secreted</location>
    </subcellularLocation>
</comment>
<comment type="cofactor">
    <cofactor evidence="1">
        <name>Cu(2+)</name>
        <dbReference type="ChEBI" id="CHEBI:29036"/>
    </cofactor>
</comment>
<dbReference type="PANTHER" id="PTHR33353">
    <property type="entry name" value="PUTATIVE (AFU_ORTHOLOGUE AFUA_1G12560)-RELATED"/>
    <property type="match status" value="1"/>
</dbReference>
<evidence type="ECO:0000313" key="14">
    <source>
        <dbReference type="Proteomes" id="UP000050424"/>
    </source>
</evidence>
<dbReference type="CDD" id="cd21175">
    <property type="entry name" value="LPMO_AA9"/>
    <property type="match status" value="1"/>
</dbReference>
<evidence type="ECO:0000256" key="3">
    <source>
        <dbReference type="ARBA" id="ARBA00022525"/>
    </source>
</evidence>
<keyword evidence="6" id="KW-1015">Disulfide bond</keyword>
<dbReference type="GO" id="GO:0005576">
    <property type="term" value="C:extracellular region"/>
    <property type="evidence" value="ECO:0007669"/>
    <property type="project" value="UniProtKB-SubCell"/>
</dbReference>
<keyword evidence="14" id="KW-1185">Reference proteome</keyword>
<dbReference type="InterPro" id="IPR049892">
    <property type="entry name" value="AA9"/>
</dbReference>
<evidence type="ECO:0000256" key="4">
    <source>
        <dbReference type="ARBA" id="ARBA00022729"/>
    </source>
</evidence>
<dbReference type="EMBL" id="LKCW01000133">
    <property type="protein sequence ID" value="KPM38462.1"/>
    <property type="molecule type" value="Genomic_DNA"/>
</dbReference>
<dbReference type="PANTHER" id="PTHR33353:SF2">
    <property type="entry name" value="ENDO-BETA-1,4-GLUCANASE D"/>
    <property type="match status" value="1"/>
</dbReference>
<evidence type="ECO:0000256" key="5">
    <source>
        <dbReference type="ARBA" id="ARBA00023001"/>
    </source>
</evidence>
<keyword evidence="7" id="KW-0119">Carbohydrate metabolism</keyword>
<accession>A0A0P7BDE8</accession>
<evidence type="ECO:0000256" key="2">
    <source>
        <dbReference type="ARBA" id="ARBA00004613"/>
    </source>
</evidence>
<proteinExistence type="inferred from homology"/>
<comment type="catalytic activity">
    <reaction evidence="10">
        <text>[(1-&gt;4)-beta-D-glucosyl]n+m + reduced acceptor + O2 = 4-dehydro-beta-D-glucosyl-[(1-&gt;4)-beta-D-glucosyl]n-1 + [(1-&gt;4)-beta-D-glucosyl]m + acceptor + H2O.</text>
        <dbReference type="EC" id="1.14.99.56"/>
    </reaction>
</comment>
<evidence type="ECO:0000256" key="10">
    <source>
        <dbReference type="ARBA" id="ARBA00045077"/>
    </source>
</evidence>
<gene>
    <name evidence="13" type="ORF">AK830_g8095</name>
</gene>